<dbReference type="InterPro" id="IPR050600">
    <property type="entry name" value="SETD3_SETD6_MTase"/>
</dbReference>
<dbReference type="PANTHER" id="PTHR13271:SF137">
    <property type="entry name" value="SET DOMAIN-CONTAINING PROTEIN"/>
    <property type="match status" value="1"/>
</dbReference>
<keyword evidence="4" id="KW-0489">Methyltransferase</keyword>
<name>A0A9K3KAV8_9STRA</name>
<dbReference type="GO" id="GO:0016279">
    <property type="term" value="F:protein-lysine N-methyltransferase activity"/>
    <property type="evidence" value="ECO:0007669"/>
    <property type="project" value="TreeGrafter"/>
</dbReference>
<accession>A0A9K3KAV8</accession>
<dbReference type="PROSITE" id="PS50280">
    <property type="entry name" value="SET"/>
    <property type="match status" value="1"/>
</dbReference>
<evidence type="ECO:0000256" key="1">
    <source>
        <dbReference type="SAM" id="MobiDB-lite"/>
    </source>
</evidence>
<dbReference type="Pfam" id="PF00856">
    <property type="entry name" value="SET"/>
    <property type="match status" value="1"/>
</dbReference>
<dbReference type="EMBL" id="JAGRRH010000028">
    <property type="protein sequence ID" value="KAG7340146.1"/>
    <property type="molecule type" value="Genomic_DNA"/>
</dbReference>
<comment type="caution">
    <text evidence="4">The sequence shown here is derived from an EMBL/GenBank/DDBJ whole genome shotgun (WGS) entry which is preliminary data.</text>
</comment>
<feature type="region of interest" description="Disordered" evidence="1">
    <location>
        <begin position="406"/>
        <end position="439"/>
    </location>
</feature>
<keyword evidence="2" id="KW-0472">Membrane</keyword>
<organism evidence="4 5">
    <name type="scientific">Nitzschia inconspicua</name>
    <dbReference type="NCBI Taxonomy" id="303405"/>
    <lineage>
        <taxon>Eukaryota</taxon>
        <taxon>Sar</taxon>
        <taxon>Stramenopiles</taxon>
        <taxon>Ochrophyta</taxon>
        <taxon>Bacillariophyta</taxon>
        <taxon>Bacillariophyceae</taxon>
        <taxon>Bacillariophycidae</taxon>
        <taxon>Bacillariales</taxon>
        <taxon>Bacillariaceae</taxon>
        <taxon>Nitzschia</taxon>
    </lineage>
</organism>
<evidence type="ECO:0000313" key="5">
    <source>
        <dbReference type="Proteomes" id="UP000693970"/>
    </source>
</evidence>
<keyword evidence="4" id="KW-0808">Transferase</keyword>
<gene>
    <name evidence="4" type="ORF">IV203_006550</name>
</gene>
<proteinExistence type="predicted"/>
<keyword evidence="5" id="KW-1185">Reference proteome</keyword>
<feature type="transmembrane region" description="Helical" evidence="2">
    <location>
        <begin position="12"/>
        <end position="31"/>
    </location>
</feature>
<sequence length="439" mass="50401">MVGNCCAHQRWSVFPVTTMTIVSLVLFLVMARQGNAQQQQQHHHDPSENVFGLLEWIQSLPNGFVSNKITIPQDTTTTSSSSVHSLSASNVFLFAQTDITKNETVMYIPTQALIGQEKEVAGRNCPMLQMILEEYDKGTESYYYPYIRFLLGRQNVDGDDGIRKATTAAWSTKGQALLKTMVGRDLLPYKFQRLCTSKCPTVCSDNKDSKRQQLEQDAYLIVMSRKKSGLMIPLFDFINHRNGRWQNVDIEIHPDGVRVYAIRDILAGEQLYRSLTECINCGNYRYKYVTQHVLQDCGFVEAYPRRWVVDRGNTKESLVAEINIDKDDNGEERVLRWPRDNRRPTMEELDWIKTQLSLLRQLNSTMKTGLTDLKSQHERSVIEEYYLGYMEAMELVMMDSEYGHKQSHEMSIEDAATDPNDPDIDSLDTNNVCQETSVK</sequence>
<reference evidence="4" key="1">
    <citation type="journal article" date="2021" name="Sci. Rep.">
        <title>Diploid genomic architecture of Nitzschia inconspicua, an elite biomass production diatom.</title>
        <authorList>
            <person name="Oliver A."/>
            <person name="Podell S."/>
            <person name="Pinowska A."/>
            <person name="Traller J.C."/>
            <person name="Smith S.R."/>
            <person name="McClure R."/>
            <person name="Beliaev A."/>
            <person name="Bohutskyi P."/>
            <person name="Hill E.A."/>
            <person name="Rabines A."/>
            <person name="Zheng H."/>
            <person name="Allen L.Z."/>
            <person name="Kuo A."/>
            <person name="Grigoriev I.V."/>
            <person name="Allen A.E."/>
            <person name="Hazlebeck D."/>
            <person name="Allen E.E."/>
        </authorList>
    </citation>
    <scope>NUCLEOTIDE SEQUENCE</scope>
    <source>
        <strain evidence="4">Hildebrandi</strain>
    </source>
</reference>
<dbReference type="CDD" id="cd10527">
    <property type="entry name" value="SET_LSMT"/>
    <property type="match status" value="1"/>
</dbReference>
<dbReference type="InterPro" id="IPR001214">
    <property type="entry name" value="SET_dom"/>
</dbReference>
<evidence type="ECO:0000256" key="2">
    <source>
        <dbReference type="SAM" id="Phobius"/>
    </source>
</evidence>
<protein>
    <submittedName>
        <fullName evidence="4">SET methyltransferase domain containing protein</fullName>
    </submittedName>
</protein>
<evidence type="ECO:0000259" key="3">
    <source>
        <dbReference type="PROSITE" id="PS50280"/>
    </source>
</evidence>
<dbReference type="Proteomes" id="UP000693970">
    <property type="component" value="Unassembled WGS sequence"/>
</dbReference>
<dbReference type="GO" id="GO:0032259">
    <property type="term" value="P:methylation"/>
    <property type="evidence" value="ECO:0007669"/>
    <property type="project" value="UniProtKB-KW"/>
</dbReference>
<evidence type="ECO:0000313" key="4">
    <source>
        <dbReference type="EMBL" id="KAG7340146.1"/>
    </source>
</evidence>
<keyword evidence="2" id="KW-0812">Transmembrane</keyword>
<dbReference type="AlphaFoldDB" id="A0A9K3KAV8"/>
<dbReference type="PANTHER" id="PTHR13271">
    <property type="entry name" value="UNCHARACTERIZED PUTATIVE METHYLTRANSFERASE"/>
    <property type="match status" value="1"/>
</dbReference>
<keyword evidence="2" id="KW-1133">Transmembrane helix</keyword>
<feature type="domain" description="SET" evidence="3">
    <location>
        <begin position="74"/>
        <end position="276"/>
    </location>
</feature>
<reference evidence="4" key="2">
    <citation type="submission" date="2021-04" db="EMBL/GenBank/DDBJ databases">
        <authorList>
            <person name="Podell S."/>
        </authorList>
    </citation>
    <scope>NUCLEOTIDE SEQUENCE</scope>
    <source>
        <strain evidence="4">Hildebrandi</strain>
    </source>
</reference>
<dbReference type="OrthoDB" id="44151at2759"/>
<feature type="compositionally biased region" description="Polar residues" evidence="1">
    <location>
        <begin position="427"/>
        <end position="439"/>
    </location>
</feature>